<feature type="transmembrane region" description="Helical" evidence="12">
    <location>
        <begin position="5"/>
        <end position="23"/>
    </location>
</feature>
<keyword evidence="6 12" id="KW-1133">Transmembrane helix</keyword>
<dbReference type="AlphaFoldDB" id="A0A0B7AE48"/>
<accession>A0A0B7AE48</accession>
<dbReference type="Pfam" id="PF00474">
    <property type="entry name" value="SSF"/>
    <property type="match status" value="1"/>
</dbReference>
<evidence type="ECO:0000256" key="8">
    <source>
        <dbReference type="ARBA" id="ARBA00023065"/>
    </source>
</evidence>
<dbReference type="GO" id="GO:0006814">
    <property type="term" value="P:sodium ion transport"/>
    <property type="evidence" value="ECO:0007669"/>
    <property type="project" value="UniProtKB-KW"/>
</dbReference>
<keyword evidence="5 12" id="KW-0812">Transmembrane</keyword>
<dbReference type="PROSITE" id="PS50283">
    <property type="entry name" value="NA_SOLUT_SYMP_3"/>
    <property type="match status" value="1"/>
</dbReference>
<dbReference type="EMBL" id="HACG01032163">
    <property type="protein sequence ID" value="CEK79028.1"/>
    <property type="molecule type" value="Transcribed_RNA"/>
</dbReference>
<dbReference type="InterPro" id="IPR038377">
    <property type="entry name" value="Na/Glc_symporter_sf"/>
</dbReference>
<evidence type="ECO:0000256" key="7">
    <source>
        <dbReference type="ARBA" id="ARBA00023053"/>
    </source>
</evidence>
<dbReference type="GO" id="GO:0015293">
    <property type="term" value="F:symporter activity"/>
    <property type="evidence" value="ECO:0007669"/>
    <property type="project" value="TreeGrafter"/>
</dbReference>
<feature type="transmembrane region" description="Helical" evidence="12">
    <location>
        <begin position="133"/>
        <end position="152"/>
    </location>
</feature>
<evidence type="ECO:0008006" key="14">
    <source>
        <dbReference type="Google" id="ProtNLM"/>
    </source>
</evidence>
<dbReference type="Gene3D" id="1.20.1730.10">
    <property type="entry name" value="Sodium/glucose cotransporter"/>
    <property type="match status" value="1"/>
</dbReference>
<evidence type="ECO:0000313" key="13">
    <source>
        <dbReference type="EMBL" id="CEK79028.1"/>
    </source>
</evidence>
<dbReference type="InterPro" id="IPR051163">
    <property type="entry name" value="Sodium:Solute_Symporter_SSF"/>
</dbReference>
<keyword evidence="3" id="KW-0813">Transport</keyword>
<name>A0A0B7AE48_9EUPU</name>
<evidence type="ECO:0000256" key="10">
    <source>
        <dbReference type="ARBA" id="ARBA00023201"/>
    </source>
</evidence>
<evidence type="ECO:0000256" key="3">
    <source>
        <dbReference type="ARBA" id="ARBA00022448"/>
    </source>
</evidence>
<evidence type="ECO:0000256" key="1">
    <source>
        <dbReference type="ARBA" id="ARBA00004651"/>
    </source>
</evidence>
<comment type="subcellular location">
    <subcellularLocation>
        <location evidence="1">Cell membrane</location>
        <topology evidence="1">Multi-pass membrane protein</topology>
    </subcellularLocation>
</comment>
<evidence type="ECO:0000256" key="4">
    <source>
        <dbReference type="ARBA" id="ARBA00022475"/>
    </source>
</evidence>
<dbReference type="GO" id="GO:0005886">
    <property type="term" value="C:plasma membrane"/>
    <property type="evidence" value="ECO:0007669"/>
    <property type="project" value="UniProtKB-SubCell"/>
</dbReference>
<evidence type="ECO:0000256" key="2">
    <source>
        <dbReference type="ARBA" id="ARBA00006434"/>
    </source>
</evidence>
<feature type="non-terminal residue" evidence="13">
    <location>
        <position position="1"/>
    </location>
</feature>
<dbReference type="InterPro" id="IPR001734">
    <property type="entry name" value="Na/solute_symporter"/>
</dbReference>
<evidence type="ECO:0000256" key="12">
    <source>
        <dbReference type="SAM" id="Phobius"/>
    </source>
</evidence>
<feature type="transmembrane region" description="Helical" evidence="12">
    <location>
        <begin position="101"/>
        <end position="121"/>
    </location>
</feature>
<evidence type="ECO:0000256" key="6">
    <source>
        <dbReference type="ARBA" id="ARBA00022989"/>
    </source>
</evidence>
<reference evidence="13" key="1">
    <citation type="submission" date="2014-12" db="EMBL/GenBank/DDBJ databases">
        <title>Insight into the proteome of Arion vulgaris.</title>
        <authorList>
            <person name="Aradska J."/>
            <person name="Bulat T."/>
            <person name="Smidak R."/>
            <person name="Sarate P."/>
            <person name="Gangsoo J."/>
            <person name="Sialana F."/>
            <person name="Bilban M."/>
            <person name="Lubec G."/>
        </authorList>
    </citation>
    <scope>NUCLEOTIDE SEQUENCE</scope>
    <source>
        <tissue evidence="13">Skin</tissue>
    </source>
</reference>
<protein>
    <recommendedName>
        <fullName evidence="14">Sodium/solute symporter</fullName>
    </recommendedName>
</protein>
<dbReference type="PANTHER" id="PTHR42985:SF40">
    <property type="entry name" value="LD47995P-RELATED"/>
    <property type="match status" value="1"/>
</dbReference>
<keyword evidence="4" id="KW-1003">Cell membrane</keyword>
<keyword evidence="7" id="KW-0915">Sodium</keyword>
<comment type="similarity">
    <text evidence="2 11">Belongs to the sodium:solute symporter (SSF) (TC 2.A.21) family.</text>
</comment>
<feature type="transmembrane region" description="Helical" evidence="12">
    <location>
        <begin position="159"/>
        <end position="177"/>
    </location>
</feature>
<sequence>FLVVIYGTCLLAVGVVIYAYFHYTGCDPFSSGILKNRNQLSLYFIMQAFKDNLGMAGLYLAAVFSSALSTISSGINSLAANTVEDIIKRPLSKVKESTATVITKIIVSGYGALIIGLAYAANSLEGPVTQLSTTANSACGGPLFGLLLLGALSPYSNKFGAIGGVIIGLVFNLWIALGNQLYGGKPKPLPPISGSCISNHSATNYNYEFNPNTSFILTHNVSNTFKVIDKQSYSTFFFYNISYEWYGLIGIVVTVVFGSVISYCTKNYSKPSTRSDLLLPCMRKLWKNRGQRYNEKDKRVGDLAQNLDMLEMDKDGNTFLDGQSIYIESEDVIFKSK</sequence>
<keyword evidence="9 12" id="KW-0472">Membrane</keyword>
<dbReference type="PANTHER" id="PTHR42985">
    <property type="entry name" value="SODIUM-COUPLED MONOCARBOXYLATE TRANSPORTER"/>
    <property type="match status" value="1"/>
</dbReference>
<evidence type="ECO:0000256" key="11">
    <source>
        <dbReference type="RuleBase" id="RU362091"/>
    </source>
</evidence>
<keyword evidence="10" id="KW-0739">Sodium transport</keyword>
<keyword evidence="8" id="KW-0406">Ion transport</keyword>
<feature type="transmembrane region" description="Helical" evidence="12">
    <location>
        <begin position="245"/>
        <end position="264"/>
    </location>
</feature>
<organism evidence="13">
    <name type="scientific">Arion vulgaris</name>
    <dbReference type="NCBI Taxonomy" id="1028688"/>
    <lineage>
        <taxon>Eukaryota</taxon>
        <taxon>Metazoa</taxon>
        <taxon>Spiralia</taxon>
        <taxon>Lophotrochozoa</taxon>
        <taxon>Mollusca</taxon>
        <taxon>Gastropoda</taxon>
        <taxon>Heterobranchia</taxon>
        <taxon>Euthyneura</taxon>
        <taxon>Panpulmonata</taxon>
        <taxon>Eupulmonata</taxon>
        <taxon>Stylommatophora</taxon>
        <taxon>Helicina</taxon>
        <taxon>Arionoidea</taxon>
        <taxon>Arionidae</taxon>
        <taxon>Arion</taxon>
    </lineage>
</organism>
<evidence type="ECO:0000256" key="5">
    <source>
        <dbReference type="ARBA" id="ARBA00022692"/>
    </source>
</evidence>
<gene>
    <name evidence="13" type="primary">ORF113205</name>
</gene>
<evidence type="ECO:0000256" key="9">
    <source>
        <dbReference type="ARBA" id="ARBA00023136"/>
    </source>
</evidence>
<proteinExistence type="inferred from homology"/>
<feature type="transmembrane region" description="Helical" evidence="12">
    <location>
        <begin position="56"/>
        <end position="80"/>
    </location>
</feature>